<proteinExistence type="predicted"/>
<evidence type="ECO:0000313" key="1">
    <source>
        <dbReference type="EMBL" id="ELP63613.1"/>
    </source>
</evidence>
<organism evidence="1 2">
    <name type="scientific">Streptomyces turgidiscabies (strain Car8)</name>
    <dbReference type="NCBI Taxonomy" id="698760"/>
    <lineage>
        <taxon>Bacteria</taxon>
        <taxon>Bacillati</taxon>
        <taxon>Actinomycetota</taxon>
        <taxon>Actinomycetes</taxon>
        <taxon>Kitasatosporales</taxon>
        <taxon>Streptomycetaceae</taxon>
        <taxon>Streptomyces</taxon>
    </lineage>
</organism>
<gene>
    <name evidence="1" type="ORF">STRTUCAR8_00661</name>
</gene>
<reference evidence="1 2" key="1">
    <citation type="journal article" date="2011" name="Plasmid">
        <title>Streptomyces turgidiscabies Car8 contains a modular pathogenicity island that shares virulence genes with other actinobacterial plant pathogens.</title>
        <authorList>
            <person name="Huguet-Tapia J.C."/>
            <person name="Badger J.H."/>
            <person name="Loria R."/>
            <person name="Pettis G.S."/>
        </authorList>
    </citation>
    <scope>NUCLEOTIDE SEQUENCE [LARGE SCALE GENOMIC DNA]</scope>
    <source>
        <strain evidence="1 2">Car8</strain>
    </source>
</reference>
<sequence length="79" mass="8690">MYAPSRAPVLFNLSSLTRPSVSDRRISSSQYHLTSGDVFLPYPRCRCLPPPAARPARPVLAALPLLCLPRASCGMRLRP</sequence>
<dbReference type="Proteomes" id="UP000010931">
    <property type="component" value="Unassembled WGS sequence"/>
</dbReference>
<accession>L7EW38</accession>
<protein>
    <submittedName>
        <fullName evidence="1">Uncharacterized protein</fullName>
    </submittedName>
</protein>
<dbReference type="AlphaFoldDB" id="L7EW38"/>
<comment type="caution">
    <text evidence="1">The sequence shown here is derived from an EMBL/GenBank/DDBJ whole genome shotgun (WGS) entry which is preliminary data.</text>
</comment>
<keyword evidence="2" id="KW-1185">Reference proteome</keyword>
<name>L7EW38_STRT8</name>
<dbReference type="EMBL" id="AEJB01000514">
    <property type="protein sequence ID" value="ELP63613.1"/>
    <property type="molecule type" value="Genomic_DNA"/>
</dbReference>
<evidence type="ECO:0000313" key="2">
    <source>
        <dbReference type="Proteomes" id="UP000010931"/>
    </source>
</evidence>